<feature type="domain" description="Ice-binding protein C-terminal" evidence="2">
    <location>
        <begin position="293"/>
        <end position="315"/>
    </location>
</feature>
<proteinExistence type="predicted"/>
<dbReference type="Proteomes" id="UP000231501">
    <property type="component" value="Unassembled WGS sequence"/>
</dbReference>
<sequence length="320" mass="33373">MFKQAKLALAATALAAATLPAMAAPLYINTGQDFLGEPVPNGSTNTTVFDQLGYSGTLATSIYLGSPATPGTQVVDTNIPLVMNSYGFSAGTKPTLSGGTASFSYPNAPAQTNIDSLNNPQNPLDLNGFVGGVGFPAYGFGNVGGLGGAWGLTYEYEIRGVTVDGDGDGVSDYVRYNSGTFKVFYQSAATDPNDGKEVLRLIVTGSDIQLTNLNVSGYVDYSENGSDPFVQNFFNSGDGLGSLYSNWLNNNISVSWVLDTNVDPPIPTPNQLWAASGGLIRQSTLDGSLVINVPEPGSLALAGLALAGLGFAQRRRALRK</sequence>
<name>A0A2G9C4N0_9BURK</name>
<dbReference type="RefSeq" id="WP_099863433.1">
    <property type="nucleotide sequence ID" value="NZ_PEOG01000070.1"/>
</dbReference>
<gene>
    <name evidence="3" type="ORF">CS062_20515</name>
</gene>
<protein>
    <submittedName>
        <fullName evidence="3">PEP-CTERM sorting domain-containing protein</fullName>
    </submittedName>
</protein>
<organism evidence="3 4">
    <name type="scientific">Roseateles chitinivorans</name>
    <dbReference type="NCBI Taxonomy" id="2917965"/>
    <lineage>
        <taxon>Bacteria</taxon>
        <taxon>Pseudomonadati</taxon>
        <taxon>Pseudomonadota</taxon>
        <taxon>Betaproteobacteria</taxon>
        <taxon>Burkholderiales</taxon>
        <taxon>Sphaerotilaceae</taxon>
        <taxon>Roseateles</taxon>
    </lineage>
</organism>
<dbReference type="OrthoDB" id="5796914at2"/>
<keyword evidence="4" id="KW-1185">Reference proteome</keyword>
<dbReference type="AlphaFoldDB" id="A0A2G9C4N0"/>
<feature type="chain" id="PRO_5013762295" evidence="1">
    <location>
        <begin position="24"/>
        <end position="320"/>
    </location>
</feature>
<evidence type="ECO:0000256" key="1">
    <source>
        <dbReference type="SAM" id="SignalP"/>
    </source>
</evidence>
<dbReference type="EMBL" id="PEOG01000070">
    <property type="protein sequence ID" value="PIM51325.1"/>
    <property type="molecule type" value="Genomic_DNA"/>
</dbReference>
<dbReference type="Pfam" id="PF07589">
    <property type="entry name" value="PEP-CTERM"/>
    <property type="match status" value="1"/>
</dbReference>
<dbReference type="NCBIfam" id="TIGR02595">
    <property type="entry name" value="PEP_CTERM"/>
    <property type="match status" value="1"/>
</dbReference>
<dbReference type="InterPro" id="IPR013424">
    <property type="entry name" value="Ice-binding_C"/>
</dbReference>
<accession>A0A2G9C4N0</accession>
<reference evidence="3 4" key="1">
    <citation type="submission" date="2017-11" db="EMBL/GenBank/DDBJ databases">
        <title>Draft genome sequence of Mitsuaria sp. HWN-4.</title>
        <authorList>
            <person name="Gundlapally S.R."/>
        </authorList>
    </citation>
    <scope>NUCLEOTIDE SEQUENCE [LARGE SCALE GENOMIC DNA]</scope>
    <source>
        <strain evidence="3 4">HWN-4</strain>
    </source>
</reference>
<evidence type="ECO:0000259" key="2">
    <source>
        <dbReference type="Pfam" id="PF07589"/>
    </source>
</evidence>
<keyword evidence="1" id="KW-0732">Signal</keyword>
<comment type="caution">
    <text evidence="3">The sequence shown here is derived from an EMBL/GenBank/DDBJ whole genome shotgun (WGS) entry which is preliminary data.</text>
</comment>
<feature type="signal peptide" evidence="1">
    <location>
        <begin position="1"/>
        <end position="23"/>
    </location>
</feature>
<evidence type="ECO:0000313" key="3">
    <source>
        <dbReference type="EMBL" id="PIM51325.1"/>
    </source>
</evidence>
<evidence type="ECO:0000313" key="4">
    <source>
        <dbReference type="Proteomes" id="UP000231501"/>
    </source>
</evidence>